<reference evidence="3" key="1">
    <citation type="submission" date="2016-11" db="EMBL/GenBank/DDBJ databases">
        <authorList>
            <person name="Varghese N."/>
            <person name="Submissions S."/>
        </authorList>
    </citation>
    <scope>NUCLEOTIDE SEQUENCE [LARGE SCALE GENOMIC DNA]</scope>
    <source>
        <strain evidence="3">DSM 11003</strain>
    </source>
</reference>
<dbReference type="AlphaFoldDB" id="A0A1M5QXJ4"/>
<dbReference type="PROSITE" id="PS51379">
    <property type="entry name" value="4FE4S_FER_2"/>
    <property type="match status" value="1"/>
</dbReference>
<dbReference type="Gene3D" id="3.40.50.620">
    <property type="entry name" value="HUPs"/>
    <property type="match status" value="1"/>
</dbReference>
<keyword evidence="3" id="KW-1185">Reference proteome</keyword>
<proteinExistence type="predicted"/>
<dbReference type="EMBL" id="FQWY01000040">
    <property type="protein sequence ID" value="SHH18897.1"/>
    <property type="molecule type" value="Genomic_DNA"/>
</dbReference>
<organism evidence="2 3">
    <name type="scientific">Thermosyntropha lipolytica DSM 11003</name>
    <dbReference type="NCBI Taxonomy" id="1123382"/>
    <lineage>
        <taxon>Bacteria</taxon>
        <taxon>Bacillati</taxon>
        <taxon>Bacillota</taxon>
        <taxon>Clostridia</taxon>
        <taxon>Eubacteriales</taxon>
        <taxon>Syntrophomonadaceae</taxon>
        <taxon>Thermosyntropha</taxon>
    </lineage>
</organism>
<dbReference type="PANTHER" id="PTHR43196:SF2">
    <property type="entry name" value="PHOSPHOADENOSINE PHOSPHOSULFATE REDUCTASE"/>
    <property type="match status" value="1"/>
</dbReference>
<dbReference type="OrthoDB" id="9774475at2"/>
<dbReference type="InterPro" id="IPR050128">
    <property type="entry name" value="Sulfate_adenylyltrnsfr_sub2"/>
</dbReference>
<dbReference type="GO" id="GO:0003824">
    <property type="term" value="F:catalytic activity"/>
    <property type="evidence" value="ECO:0007669"/>
    <property type="project" value="InterPro"/>
</dbReference>
<dbReference type="InterPro" id="IPR002500">
    <property type="entry name" value="PAPS_reduct_dom"/>
</dbReference>
<evidence type="ECO:0000313" key="3">
    <source>
        <dbReference type="Proteomes" id="UP000242329"/>
    </source>
</evidence>
<accession>A0A1M5QXJ4</accession>
<dbReference type="Proteomes" id="UP000242329">
    <property type="component" value="Unassembled WGS sequence"/>
</dbReference>
<dbReference type="InterPro" id="IPR014729">
    <property type="entry name" value="Rossmann-like_a/b/a_fold"/>
</dbReference>
<dbReference type="Pfam" id="PF01507">
    <property type="entry name" value="PAPS_reduct"/>
    <property type="match status" value="1"/>
</dbReference>
<dbReference type="SUPFAM" id="SSF52402">
    <property type="entry name" value="Adenine nucleotide alpha hydrolases-like"/>
    <property type="match status" value="1"/>
</dbReference>
<dbReference type="STRING" id="1123382.SAMN02745221_01885"/>
<evidence type="ECO:0000259" key="1">
    <source>
        <dbReference type="PROSITE" id="PS51379"/>
    </source>
</evidence>
<gene>
    <name evidence="2" type="ORF">SAMN02745221_01885</name>
</gene>
<dbReference type="RefSeq" id="WP_084728445.1">
    <property type="nucleotide sequence ID" value="NZ_FQWY01000040.1"/>
</dbReference>
<feature type="domain" description="4Fe-4S ferredoxin-type" evidence="1">
    <location>
        <begin position="499"/>
        <end position="529"/>
    </location>
</feature>
<protein>
    <submittedName>
        <fullName evidence="2">Phosphoadenosine phosphosulfate reductase</fullName>
    </submittedName>
</protein>
<dbReference type="SUPFAM" id="SSF54862">
    <property type="entry name" value="4Fe-4S ferredoxins"/>
    <property type="match status" value="1"/>
</dbReference>
<dbReference type="InterPro" id="IPR017896">
    <property type="entry name" value="4Fe4S_Fe-S-bd"/>
</dbReference>
<dbReference type="PANTHER" id="PTHR43196">
    <property type="entry name" value="SULFATE ADENYLYLTRANSFERASE SUBUNIT 2"/>
    <property type="match status" value="1"/>
</dbReference>
<sequence>MIENVCQDCGMKYIDLYISECPNCKGRTKPFSKLYYCKNCQIPLYEEKCDLCGAKGAYLAADVRPVFPKERRLLEIILGKTFNEASVWAEARGNFYFIDGKAVHVNKKSLLAIGEKELEKITDELKVLDERLTLKFESEIQKFIDANKKHIDELAFKTKEFINKISSGFKLDEMFVSFSGGKDSTVVSDLVTKALGSPKVIHIFGDTTLEFPFTLDYITRFREKNPYTPLIIAKNKESSFFDMCELLGPPSRVMRWCCTIFKTGPINKKIAQLFKGKKKVITFYGIRRGESVNRSKYSDVTVSPKILKQVVVSPIFNWTEFDIWLYILANGIDFNEAYRLGYSRVGCWCCPNNSVWSQFLTRIYMAEMNEKWEKFLIDFARRIGKEDAEVYVREGKWKARQGGSGVDYSRKSVLTFKPCSNDENTLYYDLQKPISKQLYEFFKPFGELNFEMGQEILGEVFVLDEDKNVVMKLQGLEGDTQLKIVLYNAKNTRIFKQKIEAQITKFQMCIGCLACEGVCHFGAIKVSCDDYRIDEKKCTRCGKCISYFDGGCYIRKVLTIKRGD</sequence>
<evidence type="ECO:0000313" key="2">
    <source>
        <dbReference type="EMBL" id="SHH18897.1"/>
    </source>
</evidence>
<dbReference type="Gene3D" id="3.30.70.20">
    <property type="match status" value="1"/>
</dbReference>
<name>A0A1M5QXJ4_9FIRM</name>